<keyword evidence="7" id="KW-0812">Transmembrane</keyword>
<dbReference type="GO" id="GO:0046921">
    <property type="term" value="F:alpha-(1-&gt;6)-fucosyltransferase activity"/>
    <property type="evidence" value="ECO:0007669"/>
    <property type="project" value="TreeGrafter"/>
</dbReference>
<dbReference type="CDD" id="cd11792">
    <property type="entry name" value="SH3_Fut8"/>
    <property type="match status" value="1"/>
</dbReference>
<dbReference type="Gene3D" id="3.40.50.11350">
    <property type="match status" value="1"/>
</dbReference>
<feature type="transmembrane region" description="Helical" evidence="7">
    <location>
        <begin position="6"/>
        <end position="28"/>
    </location>
</feature>
<keyword evidence="6" id="KW-0175">Coiled coil</keyword>
<protein>
    <recommendedName>
        <fullName evidence="12">Alpha-(1,6)-fucosyltransferase</fullName>
    </recommendedName>
</protein>
<dbReference type="RefSeq" id="XP_029342411.1">
    <property type="nucleotide sequence ID" value="XM_029486551.1"/>
</dbReference>
<dbReference type="InterPro" id="IPR027350">
    <property type="entry name" value="GT23_dom"/>
</dbReference>
<feature type="domain" description="SH3" evidence="8">
    <location>
        <begin position="435"/>
        <end position="496"/>
    </location>
</feature>
<dbReference type="Proteomes" id="UP000007819">
    <property type="component" value="Chromosome A1"/>
</dbReference>
<proteinExistence type="inferred from homology"/>
<evidence type="ECO:0008006" key="12">
    <source>
        <dbReference type="Google" id="ProtNLM"/>
    </source>
</evidence>
<evidence type="ECO:0000256" key="1">
    <source>
        <dbReference type="ARBA" id="ARBA00022443"/>
    </source>
</evidence>
<evidence type="ECO:0000256" key="3">
    <source>
        <dbReference type="ARBA" id="ARBA00022679"/>
    </source>
</evidence>
<keyword evidence="2 5" id="KW-0328">Glycosyltransferase</keyword>
<sequence length="515" mass="60125">MKTSQFWLKCCIIFILMCTCILLMTINLKQQQVEISKKNVNEKLSKVLLELDFLQKNNAELNHRILILTQRLRIVKNSYSNKIKLEGPTKEYELLRRRIYFNTKEFWYYVSYELRLLAKTVEGIKPFTIRMKKNINEHYLSLLNDITKLATVDDHTRWRRKEYIYLRTLVQKRLRFLQNPEDCSKAKKLFCNLISDRRSCGYGCRLHHIVNCLVVAYATNRTLFLDNLHNWGFTSGGFSSLFFPLSNTCTSSLDKNETVLPWPGNESVQVVNLTLPIAVPDGSSRMRRPLLPPFDPLVLPEDLSHRIQVLHGEPSVWWIGQFVNYIIRPQLSTIDMFQGYEDNMAFQVPTVGYPDYHIFGDPELSKTGSVATRELDKSIVNINIDLFFLSRCDYLVCTFSSHVCRLAYEIINGIKYADASTQFTSLDDMYHFSDQIRRLHVAILPHKSNRPQEMDLQVDDEIEVIGNEWNGYSKGTHLRTNKTLLYPTFKVIQKTEVMYFASYPDIKISSEELED</sequence>
<dbReference type="CDD" id="cd11300">
    <property type="entry name" value="Fut8_like"/>
    <property type="match status" value="1"/>
</dbReference>
<organism evidence="10 11">
    <name type="scientific">Acyrthosiphon pisum</name>
    <name type="common">Pea aphid</name>
    <dbReference type="NCBI Taxonomy" id="7029"/>
    <lineage>
        <taxon>Eukaryota</taxon>
        <taxon>Metazoa</taxon>
        <taxon>Ecdysozoa</taxon>
        <taxon>Arthropoda</taxon>
        <taxon>Hexapoda</taxon>
        <taxon>Insecta</taxon>
        <taxon>Pterygota</taxon>
        <taxon>Neoptera</taxon>
        <taxon>Paraneoptera</taxon>
        <taxon>Hemiptera</taxon>
        <taxon>Sternorrhyncha</taxon>
        <taxon>Aphidomorpha</taxon>
        <taxon>Aphidoidea</taxon>
        <taxon>Aphididae</taxon>
        <taxon>Macrosiphini</taxon>
        <taxon>Acyrthosiphon</taxon>
    </lineage>
</organism>
<dbReference type="PROSITE" id="PS50002">
    <property type="entry name" value="SH3"/>
    <property type="match status" value="1"/>
</dbReference>
<dbReference type="InterPro" id="IPR001452">
    <property type="entry name" value="SH3_domain"/>
</dbReference>
<evidence type="ECO:0000313" key="10">
    <source>
        <dbReference type="EnsemblMetazoa" id="XP_029342411.1"/>
    </source>
</evidence>
<feature type="coiled-coil region" evidence="6">
    <location>
        <begin position="37"/>
        <end position="71"/>
    </location>
</feature>
<dbReference type="GO" id="GO:0006487">
    <property type="term" value="P:protein N-linked glycosylation"/>
    <property type="evidence" value="ECO:0007669"/>
    <property type="project" value="TreeGrafter"/>
</dbReference>
<comment type="caution">
    <text evidence="5">Lacks conserved residue(s) required for the propagation of feature annotation.</text>
</comment>
<dbReference type="PROSITE" id="PS51659">
    <property type="entry name" value="GT23"/>
    <property type="match status" value="2"/>
</dbReference>
<feature type="domain" description="GT23" evidence="9">
    <location>
        <begin position="185"/>
        <end position="358"/>
    </location>
</feature>
<evidence type="ECO:0000256" key="5">
    <source>
        <dbReference type="PROSITE-ProRule" id="PRU00992"/>
    </source>
</evidence>
<evidence type="ECO:0000313" key="11">
    <source>
        <dbReference type="Proteomes" id="UP000007819"/>
    </source>
</evidence>
<evidence type="ECO:0000256" key="4">
    <source>
        <dbReference type="PROSITE-ProRule" id="PRU00192"/>
    </source>
</evidence>
<keyword evidence="7" id="KW-1133">Transmembrane helix</keyword>
<evidence type="ECO:0000256" key="6">
    <source>
        <dbReference type="SAM" id="Coils"/>
    </source>
</evidence>
<dbReference type="OrthoDB" id="2014825at2759"/>
<accession>A0A8R2JMW9</accession>
<evidence type="ECO:0000259" key="9">
    <source>
        <dbReference type="PROSITE" id="PS51659"/>
    </source>
</evidence>
<name>A0A8R2JMW9_ACYPI</name>
<dbReference type="SUPFAM" id="SSF50044">
    <property type="entry name" value="SH3-domain"/>
    <property type="match status" value="1"/>
</dbReference>
<reference evidence="11" key="1">
    <citation type="submission" date="2010-06" db="EMBL/GenBank/DDBJ databases">
        <authorList>
            <person name="Jiang H."/>
            <person name="Abraham K."/>
            <person name="Ali S."/>
            <person name="Alsbrooks S.L."/>
            <person name="Anim B.N."/>
            <person name="Anosike U.S."/>
            <person name="Attaway T."/>
            <person name="Bandaranaike D.P."/>
            <person name="Battles P.K."/>
            <person name="Bell S.N."/>
            <person name="Bell A.V."/>
            <person name="Beltran B."/>
            <person name="Bickham C."/>
            <person name="Bustamante Y."/>
            <person name="Caleb T."/>
            <person name="Canada A."/>
            <person name="Cardenas V."/>
            <person name="Carter K."/>
            <person name="Chacko J."/>
            <person name="Chandrabose M.N."/>
            <person name="Chavez D."/>
            <person name="Chavez A."/>
            <person name="Chen L."/>
            <person name="Chu H.-S."/>
            <person name="Claassen K.J."/>
            <person name="Cockrell R."/>
            <person name="Collins M."/>
            <person name="Cooper J.A."/>
            <person name="Cree A."/>
            <person name="Curry S.M."/>
            <person name="Da Y."/>
            <person name="Dao M.D."/>
            <person name="Das B."/>
            <person name="Davila M.-L."/>
            <person name="Davy-Carroll L."/>
            <person name="Denson S."/>
            <person name="Dinh H."/>
            <person name="Ebong V.E."/>
            <person name="Edwards J.R."/>
            <person name="Egan A."/>
            <person name="El-Daye J."/>
            <person name="Escobedo L."/>
            <person name="Fernandez S."/>
            <person name="Fernando P.R."/>
            <person name="Flagg N."/>
            <person name="Forbes L.D."/>
            <person name="Fowler R.G."/>
            <person name="Fu Q."/>
            <person name="Gabisi R.A."/>
            <person name="Ganer J."/>
            <person name="Garbino Pronczuk A."/>
            <person name="Garcia R.M."/>
            <person name="Garner T."/>
            <person name="Garrett T.E."/>
            <person name="Gonzalez D.A."/>
            <person name="Hamid H."/>
            <person name="Hawkins E.S."/>
            <person name="Hirani K."/>
            <person name="Hogues M.E."/>
            <person name="Hollins B."/>
            <person name="Hsiao C.-H."/>
            <person name="Jabil R."/>
            <person name="James M.L."/>
            <person name="Jhangiani S.N."/>
            <person name="Johnson B."/>
            <person name="Johnson Q."/>
            <person name="Joshi V."/>
            <person name="Kalu J.B."/>
            <person name="Kam C."/>
            <person name="Kashfia A."/>
            <person name="Keebler J."/>
            <person name="Kisamo H."/>
            <person name="Kovar C.L."/>
            <person name="Lago L.A."/>
            <person name="Lai C.-Y."/>
            <person name="Laidlaw J."/>
            <person name="Lara F."/>
            <person name="Le T.-K."/>
            <person name="Lee S.L."/>
            <person name="Legall F.H."/>
            <person name="Lemon S.J."/>
            <person name="Lewis L.R."/>
            <person name="Li B."/>
            <person name="Liu Y."/>
            <person name="Liu Y.-S."/>
            <person name="Lopez J."/>
            <person name="Lozado R.J."/>
            <person name="Lu J."/>
            <person name="Madu R.C."/>
            <person name="Maheshwari M."/>
            <person name="Maheshwari R."/>
            <person name="Malloy K."/>
            <person name="Martinez E."/>
            <person name="Mathew T."/>
            <person name="Mercado I.C."/>
            <person name="Mercado C."/>
            <person name="Meyer B."/>
            <person name="Montgomery K."/>
            <person name="Morgan M.B."/>
            <person name="Munidasa M."/>
            <person name="Nazareth L.V."/>
            <person name="Nelson J."/>
            <person name="Ng B.M."/>
            <person name="Nguyen N.B."/>
            <person name="Nguyen P.Q."/>
            <person name="Nguyen T."/>
            <person name="Obregon M."/>
            <person name="Okwuonu G.O."/>
            <person name="Onwere C.G."/>
            <person name="Orozco G."/>
            <person name="Parra A."/>
            <person name="Patel S."/>
            <person name="Patil S."/>
            <person name="Perez A."/>
            <person name="Perez Y."/>
            <person name="Pham C."/>
            <person name="Primus E.L."/>
            <person name="Pu L.-L."/>
            <person name="Puazo M."/>
            <person name="Qin X."/>
            <person name="Quiroz J.B."/>
            <person name="Reese J."/>
            <person name="Richards S."/>
            <person name="Rives C.M."/>
            <person name="Robberts R."/>
            <person name="Ruiz S.J."/>
            <person name="Ruiz M.J."/>
            <person name="Santibanez J."/>
            <person name="Schneider B.W."/>
            <person name="Sisson I."/>
            <person name="Smith M."/>
            <person name="Sodergren E."/>
            <person name="Song X.-Z."/>
            <person name="Song B.B."/>
            <person name="Summersgill H."/>
            <person name="Thelus R."/>
            <person name="Thornton R.D."/>
            <person name="Trejos Z.Y."/>
            <person name="Usmani K."/>
            <person name="Vattathil S."/>
            <person name="Villasana D."/>
            <person name="Walker D.L."/>
            <person name="Wang S."/>
            <person name="Wang K."/>
            <person name="White C.S."/>
            <person name="Williams A.C."/>
            <person name="Williamson J."/>
            <person name="Wilson K."/>
            <person name="Woghiren I.O."/>
            <person name="Woodworth J.R."/>
            <person name="Worley K.C."/>
            <person name="Wright R.A."/>
            <person name="Wu W."/>
            <person name="Young L."/>
            <person name="Zhang L."/>
            <person name="Zhang J."/>
            <person name="Zhu Y."/>
            <person name="Muzny D.M."/>
            <person name="Weinstock G."/>
            <person name="Gibbs R.A."/>
        </authorList>
    </citation>
    <scope>NUCLEOTIDE SEQUENCE [LARGE SCALE GENOMIC DNA]</scope>
    <source>
        <strain evidence="11">LSR1</strain>
    </source>
</reference>
<evidence type="ECO:0000256" key="7">
    <source>
        <dbReference type="SAM" id="Phobius"/>
    </source>
</evidence>
<dbReference type="Pfam" id="PF19745">
    <property type="entry name" value="FUT8_N_cat"/>
    <property type="match status" value="2"/>
</dbReference>
<evidence type="ECO:0000259" key="8">
    <source>
        <dbReference type="PROSITE" id="PS50002"/>
    </source>
</evidence>
<dbReference type="PANTHER" id="PTHR13132:SF29">
    <property type="entry name" value="ALPHA-(1,6)-FUCOSYLTRANSFERASE"/>
    <property type="match status" value="1"/>
</dbReference>
<dbReference type="Gene3D" id="2.30.30.40">
    <property type="entry name" value="SH3 Domains"/>
    <property type="match status" value="1"/>
</dbReference>
<dbReference type="AlphaFoldDB" id="A0A8R2JMW9"/>
<dbReference type="InterPro" id="IPR036028">
    <property type="entry name" value="SH3-like_dom_sf"/>
</dbReference>
<dbReference type="EnsemblMetazoa" id="XM_029486551.1">
    <property type="protein sequence ID" value="XP_029342411.1"/>
    <property type="gene ID" value="LOC100166386"/>
</dbReference>
<keyword evidence="1 4" id="KW-0728">SH3 domain</keyword>
<dbReference type="InterPro" id="IPR035653">
    <property type="entry name" value="Fut8_SH3"/>
</dbReference>
<dbReference type="Gene3D" id="1.10.287.1060">
    <property type="entry name" value="ESAT-6-like"/>
    <property type="match status" value="1"/>
</dbReference>
<dbReference type="PANTHER" id="PTHR13132">
    <property type="entry name" value="ALPHA- 1,6 -FUCOSYLTRANSFERASE"/>
    <property type="match status" value="1"/>
</dbReference>
<reference evidence="10" key="2">
    <citation type="submission" date="2022-06" db="UniProtKB">
        <authorList>
            <consortium name="EnsemblMetazoa"/>
        </authorList>
    </citation>
    <scope>IDENTIFICATION</scope>
</reference>
<dbReference type="GeneID" id="100166386"/>
<keyword evidence="7" id="KW-0472">Membrane</keyword>
<comment type="similarity">
    <text evidence="5">Belongs to the glycosyltransferase 23 family.</text>
</comment>
<evidence type="ECO:0000256" key="2">
    <source>
        <dbReference type="ARBA" id="ARBA00022676"/>
    </source>
</evidence>
<dbReference type="InterPro" id="IPR045573">
    <property type="entry name" value="Fut8_N_cat"/>
</dbReference>
<keyword evidence="11" id="KW-1185">Reference proteome</keyword>
<keyword evidence="3 5" id="KW-0808">Transferase</keyword>
<feature type="domain" description="GT23" evidence="9">
    <location>
        <begin position="360"/>
        <end position="426"/>
    </location>
</feature>